<proteinExistence type="predicted"/>
<keyword evidence="1" id="KW-0472">Membrane</keyword>
<comment type="caution">
    <text evidence="2">The sequence shown here is derived from an EMBL/GenBank/DDBJ whole genome shotgun (WGS) entry which is preliminary data.</text>
</comment>
<gene>
    <name evidence="2" type="ORF">CYMTET_8391</name>
</gene>
<dbReference type="AlphaFoldDB" id="A0AAE0GTH5"/>
<feature type="transmembrane region" description="Helical" evidence="1">
    <location>
        <begin position="23"/>
        <end position="48"/>
    </location>
</feature>
<sequence>MAVIISVNFPHGLRSHDTLMDKVWMAIFITAIILPVNLSFMALFTAGGTYQVPNHRESNVKIKADKVIGRRGVVFLENLVFLFYTLFFDRMRRSRALARYFSIMLLALDSVFSGLRYMFRRASAQYENLRVGMHFLYQTRQCLATNLLSSIWRVKKRGPQAVFMELHVAMKLREESELREGMHEKIFQQARHELDNGWVQLSYVLLSMGWGITLFILLVHTTLIRYLMGRSAENKVLQVNPLAFGLPHTSPAPLPCMS</sequence>
<reference evidence="2 3" key="1">
    <citation type="journal article" date="2015" name="Genome Biol. Evol.">
        <title>Comparative Genomics of a Bacterivorous Green Alga Reveals Evolutionary Causalities and Consequences of Phago-Mixotrophic Mode of Nutrition.</title>
        <authorList>
            <person name="Burns J.A."/>
            <person name="Paasch A."/>
            <person name="Narechania A."/>
            <person name="Kim E."/>
        </authorList>
    </citation>
    <scope>NUCLEOTIDE SEQUENCE [LARGE SCALE GENOMIC DNA]</scope>
    <source>
        <strain evidence="2 3">PLY_AMNH</strain>
    </source>
</reference>
<keyword evidence="3" id="KW-1185">Reference proteome</keyword>
<dbReference type="EMBL" id="LGRX02002577">
    <property type="protein sequence ID" value="KAK3283935.1"/>
    <property type="molecule type" value="Genomic_DNA"/>
</dbReference>
<protein>
    <submittedName>
        <fullName evidence="2">Uncharacterized protein</fullName>
    </submittedName>
</protein>
<evidence type="ECO:0000256" key="1">
    <source>
        <dbReference type="SAM" id="Phobius"/>
    </source>
</evidence>
<dbReference type="Proteomes" id="UP001190700">
    <property type="component" value="Unassembled WGS sequence"/>
</dbReference>
<keyword evidence="1" id="KW-0812">Transmembrane</keyword>
<feature type="transmembrane region" description="Helical" evidence="1">
    <location>
        <begin position="100"/>
        <end position="119"/>
    </location>
</feature>
<accession>A0AAE0GTH5</accession>
<evidence type="ECO:0000313" key="2">
    <source>
        <dbReference type="EMBL" id="KAK3283935.1"/>
    </source>
</evidence>
<keyword evidence="1" id="KW-1133">Transmembrane helix</keyword>
<feature type="transmembrane region" description="Helical" evidence="1">
    <location>
        <begin position="68"/>
        <end position="88"/>
    </location>
</feature>
<organism evidence="2 3">
    <name type="scientific">Cymbomonas tetramitiformis</name>
    <dbReference type="NCBI Taxonomy" id="36881"/>
    <lineage>
        <taxon>Eukaryota</taxon>
        <taxon>Viridiplantae</taxon>
        <taxon>Chlorophyta</taxon>
        <taxon>Pyramimonadophyceae</taxon>
        <taxon>Pyramimonadales</taxon>
        <taxon>Pyramimonadaceae</taxon>
        <taxon>Cymbomonas</taxon>
    </lineage>
</organism>
<evidence type="ECO:0000313" key="3">
    <source>
        <dbReference type="Proteomes" id="UP001190700"/>
    </source>
</evidence>
<feature type="transmembrane region" description="Helical" evidence="1">
    <location>
        <begin position="203"/>
        <end position="228"/>
    </location>
</feature>
<name>A0AAE0GTH5_9CHLO</name>